<dbReference type="Proteomes" id="UP001596067">
    <property type="component" value="Unassembled WGS sequence"/>
</dbReference>
<organism evidence="1 2">
    <name type="scientific">Kitasatospora aburaviensis</name>
    <dbReference type="NCBI Taxonomy" id="67265"/>
    <lineage>
        <taxon>Bacteria</taxon>
        <taxon>Bacillati</taxon>
        <taxon>Actinomycetota</taxon>
        <taxon>Actinomycetes</taxon>
        <taxon>Kitasatosporales</taxon>
        <taxon>Streptomycetaceae</taxon>
        <taxon>Kitasatospora</taxon>
    </lineage>
</organism>
<keyword evidence="2" id="KW-1185">Reference proteome</keyword>
<proteinExistence type="predicted"/>
<gene>
    <name evidence="1" type="ORF">ACFP0N_25820</name>
</gene>
<evidence type="ECO:0000313" key="1">
    <source>
        <dbReference type="EMBL" id="MFC5888389.1"/>
    </source>
</evidence>
<dbReference type="InterPro" id="IPR036388">
    <property type="entry name" value="WH-like_DNA-bd_sf"/>
</dbReference>
<name>A0ABW1F391_9ACTN</name>
<sequence length="152" mass="15549">MSTSVAVLNGRTIGLAHYATRAVAETVFESLGLTFHQEVAINGLGDQPEGVATRDHLIARLTGGLKIDDAAAGAVIEQLLDAGLASASGGDGGDPAVLALTDAGRELHGRIQDGVKRIVARIYGDLPAEDLAVAARVLTTVTERANAILAEA</sequence>
<dbReference type="InterPro" id="IPR036390">
    <property type="entry name" value="WH_DNA-bd_sf"/>
</dbReference>
<comment type="caution">
    <text evidence="1">The sequence shown here is derived from an EMBL/GenBank/DDBJ whole genome shotgun (WGS) entry which is preliminary data.</text>
</comment>
<protein>
    <recommendedName>
        <fullName evidence="3">MarR family transcriptional regulator</fullName>
    </recommendedName>
</protein>
<reference evidence="2" key="1">
    <citation type="journal article" date="2019" name="Int. J. Syst. Evol. Microbiol.">
        <title>The Global Catalogue of Microorganisms (GCM) 10K type strain sequencing project: providing services to taxonomists for standard genome sequencing and annotation.</title>
        <authorList>
            <consortium name="The Broad Institute Genomics Platform"/>
            <consortium name="The Broad Institute Genome Sequencing Center for Infectious Disease"/>
            <person name="Wu L."/>
            <person name="Ma J."/>
        </authorList>
    </citation>
    <scope>NUCLEOTIDE SEQUENCE [LARGE SCALE GENOMIC DNA]</scope>
    <source>
        <strain evidence="2">CGMCC 4.1469</strain>
    </source>
</reference>
<dbReference type="SUPFAM" id="SSF46785">
    <property type="entry name" value="Winged helix' DNA-binding domain"/>
    <property type="match status" value="1"/>
</dbReference>
<dbReference type="RefSeq" id="WP_313764436.1">
    <property type="nucleotide sequence ID" value="NZ_BAAAVH010000109.1"/>
</dbReference>
<evidence type="ECO:0000313" key="2">
    <source>
        <dbReference type="Proteomes" id="UP001596067"/>
    </source>
</evidence>
<accession>A0ABW1F391</accession>
<dbReference type="EMBL" id="JBHSOD010000039">
    <property type="protein sequence ID" value="MFC5888389.1"/>
    <property type="molecule type" value="Genomic_DNA"/>
</dbReference>
<evidence type="ECO:0008006" key="3">
    <source>
        <dbReference type="Google" id="ProtNLM"/>
    </source>
</evidence>
<dbReference type="Gene3D" id="1.10.10.10">
    <property type="entry name" value="Winged helix-like DNA-binding domain superfamily/Winged helix DNA-binding domain"/>
    <property type="match status" value="1"/>
</dbReference>